<evidence type="ECO:0000256" key="1">
    <source>
        <dbReference type="ARBA" id="ARBA00023015"/>
    </source>
</evidence>
<organism evidence="5 6">
    <name type="scientific">Psychrobacillus soli</name>
    <dbReference type="NCBI Taxonomy" id="1543965"/>
    <lineage>
        <taxon>Bacteria</taxon>
        <taxon>Bacillati</taxon>
        <taxon>Bacillota</taxon>
        <taxon>Bacilli</taxon>
        <taxon>Bacillales</taxon>
        <taxon>Bacillaceae</taxon>
        <taxon>Psychrobacillus</taxon>
    </lineage>
</organism>
<dbReference type="SUPFAM" id="SSF48008">
    <property type="entry name" value="GntR ligand-binding domain-like"/>
    <property type="match status" value="1"/>
</dbReference>
<dbReference type="Proteomes" id="UP000318937">
    <property type="component" value="Unassembled WGS sequence"/>
</dbReference>
<dbReference type="EMBL" id="VDGG01000036">
    <property type="protein sequence ID" value="TQR10133.1"/>
    <property type="molecule type" value="Genomic_DNA"/>
</dbReference>
<dbReference type="PRINTS" id="PR00035">
    <property type="entry name" value="HTHGNTR"/>
</dbReference>
<evidence type="ECO:0000313" key="6">
    <source>
        <dbReference type="Proteomes" id="UP000318937"/>
    </source>
</evidence>
<dbReference type="RefSeq" id="WP_142608244.1">
    <property type="nucleotide sequence ID" value="NZ_VDGG01000036.1"/>
</dbReference>
<dbReference type="PANTHER" id="PTHR43537">
    <property type="entry name" value="TRANSCRIPTIONAL REGULATOR, GNTR FAMILY"/>
    <property type="match status" value="1"/>
</dbReference>
<feature type="domain" description="HTH gntR-type" evidence="4">
    <location>
        <begin position="9"/>
        <end position="76"/>
    </location>
</feature>
<dbReference type="SMART" id="SM00345">
    <property type="entry name" value="HTH_GNTR"/>
    <property type="match status" value="1"/>
</dbReference>
<dbReference type="SUPFAM" id="SSF46785">
    <property type="entry name" value="Winged helix' DNA-binding domain"/>
    <property type="match status" value="1"/>
</dbReference>
<keyword evidence="1" id="KW-0805">Transcription regulation</keyword>
<dbReference type="GO" id="GO:0003700">
    <property type="term" value="F:DNA-binding transcription factor activity"/>
    <property type="evidence" value="ECO:0007669"/>
    <property type="project" value="InterPro"/>
</dbReference>
<keyword evidence="2" id="KW-0238">DNA-binding</keyword>
<accession>A0A544SY51</accession>
<dbReference type="InterPro" id="IPR036388">
    <property type="entry name" value="WH-like_DNA-bd_sf"/>
</dbReference>
<evidence type="ECO:0000259" key="4">
    <source>
        <dbReference type="PROSITE" id="PS50949"/>
    </source>
</evidence>
<dbReference type="GO" id="GO:0003677">
    <property type="term" value="F:DNA binding"/>
    <property type="evidence" value="ECO:0007669"/>
    <property type="project" value="UniProtKB-KW"/>
</dbReference>
<sequence length="229" mass="26411">MTSPNYQQKSAKDYAYFEVKELIIKGELPPEEAIIEEKLATLLEISRTPLREALQRLEWEGLVSRRKNGRLEVASISTSELRELFKIRSALEGIIVVHATKKATNEDLEKLEDCVQMINLLSGSDRVDDILQYGKAFHNILYEISDLETSVRILRQLNDHIDRYRRLVPFEKTKSQKPIQSDHDLILKIMREKDLDKVASVMEEHIMKSAEIAITAVTKYESGISKRND</sequence>
<name>A0A544SY51_9BACI</name>
<dbReference type="InterPro" id="IPR000524">
    <property type="entry name" value="Tscrpt_reg_HTH_GntR"/>
</dbReference>
<dbReference type="AlphaFoldDB" id="A0A544SY51"/>
<gene>
    <name evidence="5" type="ORF">FG383_15210</name>
</gene>
<proteinExistence type="predicted"/>
<dbReference type="PANTHER" id="PTHR43537:SF5">
    <property type="entry name" value="UXU OPERON TRANSCRIPTIONAL REGULATOR"/>
    <property type="match status" value="1"/>
</dbReference>
<dbReference type="OrthoDB" id="9781630at2"/>
<comment type="caution">
    <text evidence="5">The sequence shown here is derived from an EMBL/GenBank/DDBJ whole genome shotgun (WGS) entry which is preliminary data.</text>
</comment>
<keyword evidence="3" id="KW-0804">Transcription</keyword>
<dbReference type="InterPro" id="IPR011711">
    <property type="entry name" value="GntR_C"/>
</dbReference>
<evidence type="ECO:0000256" key="2">
    <source>
        <dbReference type="ARBA" id="ARBA00023125"/>
    </source>
</evidence>
<dbReference type="Gene3D" id="1.20.120.530">
    <property type="entry name" value="GntR ligand-binding domain-like"/>
    <property type="match status" value="1"/>
</dbReference>
<dbReference type="Pfam" id="PF00392">
    <property type="entry name" value="GntR"/>
    <property type="match status" value="1"/>
</dbReference>
<dbReference type="InterPro" id="IPR036390">
    <property type="entry name" value="WH_DNA-bd_sf"/>
</dbReference>
<protein>
    <submittedName>
        <fullName evidence="5">GntR family transcriptional regulator</fullName>
    </submittedName>
</protein>
<dbReference type="SMART" id="SM00895">
    <property type="entry name" value="FCD"/>
    <property type="match status" value="1"/>
</dbReference>
<dbReference type="PROSITE" id="PS50949">
    <property type="entry name" value="HTH_GNTR"/>
    <property type="match status" value="1"/>
</dbReference>
<evidence type="ECO:0000256" key="3">
    <source>
        <dbReference type="ARBA" id="ARBA00023163"/>
    </source>
</evidence>
<reference evidence="5 6" key="1">
    <citation type="submission" date="2019-05" db="EMBL/GenBank/DDBJ databases">
        <title>Psychrobacillus vulpis sp. nov., a new species isolated from feces of a red fox that inhabits in The Tablas de Daimiel Natural Park, Albacete, Spain.</title>
        <authorList>
            <person name="Rodriguez M."/>
            <person name="Reina J.C."/>
            <person name="Bejar V."/>
            <person name="Llamas I."/>
        </authorList>
    </citation>
    <scope>NUCLEOTIDE SEQUENCE [LARGE SCALE GENOMIC DNA]</scope>
    <source>
        <strain evidence="5 6">NHI-2</strain>
    </source>
</reference>
<dbReference type="Pfam" id="PF07729">
    <property type="entry name" value="FCD"/>
    <property type="match status" value="1"/>
</dbReference>
<evidence type="ECO:0000313" key="5">
    <source>
        <dbReference type="EMBL" id="TQR10133.1"/>
    </source>
</evidence>
<keyword evidence="6" id="KW-1185">Reference proteome</keyword>
<dbReference type="InterPro" id="IPR008920">
    <property type="entry name" value="TF_FadR/GntR_C"/>
</dbReference>
<dbReference type="Gene3D" id="1.10.10.10">
    <property type="entry name" value="Winged helix-like DNA-binding domain superfamily/Winged helix DNA-binding domain"/>
    <property type="match status" value="1"/>
</dbReference>